<dbReference type="GO" id="GO:0006979">
    <property type="term" value="P:response to oxidative stress"/>
    <property type="evidence" value="ECO:0007669"/>
    <property type="project" value="InterPro"/>
</dbReference>
<dbReference type="Proteomes" id="UP000295484">
    <property type="component" value="Unassembled WGS sequence"/>
</dbReference>
<evidence type="ECO:0000256" key="1">
    <source>
        <dbReference type="ARBA" id="ARBA00022723"/>
    </source>
</evidence>
<dbReference type="PANTHER" id="PTHR11903">
    <property type="entry name" value="PROSTAGLANDIN G/H SYNTHASE"/>
    <property type="match status" value="1"/>
</dbReference>
<keyword evidence="3" id="KW-0560">Oxidoreductase</keyword>
<dbReference type="GO" id="GO:0046872">
    <property type="term" value="F:metal ion binding"/>
    <property type="evidence" value="ECO:0007669"/>
    <property type="project" value="UniProtKB-KW"/>
</dbReference>
<dbReference type="InterPro" id="IPR050783">
    <property type="entry name" value="Oxylipin_biosynth_metab"/>
</dbReference>
<dbReference type="EMBL" id="SOEB01000024">
    <property type="protein sequence ID" value="TDX24113.1"/>
    <property type="molecule type" value="Genomic_DNA"/>
</dbReference>
<evidence type="ECO:0000313" key="5">
    <source>
        <dbReference type="EMBL" id="TDX24113.1"/>
    </source>
</evidence>
<keyword evidence="4" id="KW-0408">Iron</keyword>
<organism evidence="5 6">
    <name type="scientific">Rhodovulum visakhapatnamense</name>
    <dbReference type="NCBI Taxonomy" id="364297"/>
    <lineage>
        <taxon>Bacteria</taxon>
        <taxon>Pseudomonadati</taxon>
        <taxon>Pseudomonadota</taxon>
        <taxon>Alphaproteobacteria</taxon>
        <taxon>Rhodobacterales</taxon>
        <taxon>Paracoccaceae</taxon>
        <taxon>Rhodovulum</taxon>
    </lineage>
</organism>
<dbReference type="Gene3D" id="1.10.640.10">
    <property type="entry name" value="Haem peroxidase domain superfamily, animal type"/>
    <property type="match status" value="1"/>
</dbReference>
<sequence>MPTTLRNHPPRDESADGLENRIEAHVLSNYPALWRFVMSIEPLRRFANRTIIDLAVRRARFRPSPYGSMAVHGDTANGMADYTSWELMMDRTWFKRHLPPGTLGQEGDKRGPLPPLEALEALFRTPPGEETLSENSSLLFPSFAQWFTDGFLMTDPSDVRKTHTSHHIDFNPLYGLSRAESDAIRAKSEEKGHRGRLKTETDPDTGEVWAPRYFGPDGEVKPEFKALRPPLRLTEYLNLVGSERAAEIKPTIFAFAGERANTSPYTSMMNILFLREHNRLAGLIEDANPDWDDERVFQTARNVNICLLIKIVVEEYINHISPYHFQLTADPSACWNKPWNKPNWIPIEFNLLYRWHSLTPACFDLADTPVPGERLLFDNSHLTKLGLGPAMQRASTQRAWNMGLLNTAEFLIPVELASVAQGRAHRLASYNDYRAAVGYGRVRRFEQITGHPERIRLLKELYDGDVDKVEFFVGLFAEDVAPRAAVPPLIGRMVALDAFSQALTNPLLSEHAFNPRTFSQVGWREIRKTTRLQQILDRNLGGDTGRYAITMTLPTLT</sequence>
<dbReference type="InterPro" id="IPR010255">
    <property type="entry name" value="Haem_peroxidase_sf"/>
</dbReference>
<dbReference type="AlphaFoldDB" id="A0A4V3GST4"/>
<dbReference type="Pfam" id="PF03098">
    <property type="entry name" value="An_peroxidase"/>
    <property type="match status" value="1"/>
</dbReference>
<dbReference type="GO" id="GO:0020037">
    <property type="term" value="F:heme binding"/>
    <property type="evidence" value="ECO:0007669"/>
    <property type="project" value="InterPro"/>
</dbReference>
<dbReference type="GO" id="GO:0016702">
    <property type="term" value="F:oxidoreductase activity, acting on single donors with incorporation of molecular oxygen, incorporation of two atoms of oxygen"/>
    <property type="evidence" value="ECO:0007669"/>
    <property type="project" value="TreeGrafter"/>
</dbReference>
<dbReference type="InterPro" id="IPR019791">
    <property type="entry name" value="Haem_peroxidase_animal"/>
</dbReference>
<accession>A0A4V3GST4</accession>
<dbReference type="GO" id="GO:0004666">
    <property type="term" value="F:prostaglandin-endoperoxide synthase activity"/>
    <property type="evidence" value="ECO:0007669"/>
    <property type="project" value="TreeGrafter"/>
</dbReference>
<gene>
    <name evidence="5" type="ORF">EV657_1246</name>
</gene>
<dbReference type="GO" id="GO:0005737">
    <property type="term" value="C:cytoplasm"/>
    <property type="evidence" value="ECO:0007669"/>
    <property type="project" value="TreeGrafter"/>
</dbReference>
<dbReference type="GO" id="GO:0006631">
    <property type="term" value="P:fatty acid metabolic process"/>
    <property type="evidence" value="ECO:0007669"/>
    <property type="project" value="UniProtKB-ARBA"/>
</dbReference>
<evidence type="ECO:0000256" key="4">
    <source>
        <dbReference type="ARBA" id="ARBA00023004"/>
    </source>
</evidence>
<reference evidence="5 6" key="1">
    <citation type="submission" date="2019-03" db="EMBL/GenBank/DDBJ databases">
        <title>Genomic Encyclopedia of Type Strains, Phase IV (KMG-IV): sequencing the most valuable type-strain genomes for metagenomic binning, comparative biology and taxonomic classification.</title>
        <authorList>
            <person name="Goeker M."/>
        </authorList>
    </citation>
    <scope>NUCLEOTIDE SEQUENCE [LARGE SCALE GENOMIC DNA]</scope>
    <source>
        <strain evidence="5 6">JA181</strain>
    </source>
</reference>
<evidence type="ECO:0000256" key="2">
    <source>
        <dbReference type="ARBA" id="ARBA00022964"/>
    </source>
</evidence>
<keyword evidence="1" id="KW-0479">Metal-binding</keyword>
<evidence type="ECO:0000313" key="6">
    <source>
        <dbReference type="Proteomes" id="UP000295484"/>
    </source>
</evidence>
<dbReference type="PRINTS" id="PR00457">
    <property type="entry name" value="ANPEROXIDASE"/>
</dbReference>
<name>A0A4V3GST4_9RHOB</name>
<dbReference type="InterPro" id="IPR037120">
    <property type="entry name" value="Haem_peroxidase_sf_animal"/>
</dbReference>
<proteinExistence type="predicted"/>
<dbReference type="SUPFAM" id="SSF48113">
    <property type="entry name" value="Heme-dependent peroxidases"/>
    <property type="match status" value="1"/>
</dbReference>
<dbReference type="PANTHER" id="PTHR11903:SF39">
    <property type="entry name" value="PROSTAGLANDIN G_H SYNTHASE 2-LIKE"/>
    <property type="match status" value="1"/>
</dbReference>
<keyword evidence="2" id="KW-0223">Dioxygenase</keyword>
<evidence type="ECO:0000256" key="3">
    <source>
        <dbReference type="ARBA" id="ARBA00023002"/>
    </source>
</evidence>
<dbReference type="GO" id="GO:0004601">
    <property type="term" value="F:peroxidase activity"/>
    <property type="evidence" value="ECO:0007669"/>
    <property type="project" value="InterPro"/>
</dbReference>
<dbReference type="RefSeq" id="WP_134079061.1">
    <property type="nucleotide sequence ID" value="NZ_SOEB01000024.1"/>
</dbReference>
<protein>
    <submittedName>
        <fullName evidence="5">Prostaglandin-endoperoxide synthase 2</fullName>
    </submittedName>
</protein>
<comment type="caution">
    <text evidence="5">The sequence shown here is derived from an EMBL/GenBank/DDBJ whole genome shotgun (WGS) entry which is preliminary data.</text>
</comment>
<dbReference type="PROSITE" id="PS50292">
    <property type="entry name" value="PEROXIDASE_3"/>
    <property type="match status" value="1"/>
</dbReference>